<dbReference type="SUPFAM" id="SSF55961">
    <property type="entry name" value="Bet v1-like"/>
    <property type="match status" value="1"/>
</dbReference>
<keyword evidence="1" id="KW-0812">Transmembrane</keyword>
<evidence type="ECO:0000256" key="1">
    <source>
        <dbReference type="SAM" id="Phobius"/>
    </source>
</evidence>
<dbReference type="Gene3D" id="3.30.530.20">
    <property type="match status" value="1"/>
</dbReference>
<evidence type="ECO:0000313" key="2">
    <source>
        <dbReference type="EMBL" id="MCV2885219.1"/>
    </source>
</evidence>
<dbReference type="RefSeq" id="WP_263712507.1">
    <property type="nucleotide sequence ID" value="NZ_JAOWKX010000005.1"/>
</dbReference>
<proteinExistence type="predicted"/>
<protein>
    <submittedName>
        <fullName evidence="2">SRPBCC family protein</fullName>
    </submittedName>
</protein>
<reference evidence="2 3" key="1">
    <citation type="submission" date="2022-10" db="EMBL/GenBank/DDBJ databases">
        <title>Aestuariibacter sp. AA17 isolated from Montipora capitata coral fragment.</title>
        <authorList>
            <person name="Emsley S.A."/>
            <person name="Pfannmuller K.M."/>
            <person name="Loughran R.M."/>
            <person name="Shlafstein M."/>
            <person name="Papke E."/>
            <person name="Saw J.H."/>
            <person name="Ushijima B."/>
            <person name="Videau P."/>
        </authorList>
    </citation>
    <scope>NUCLEOTIDE SEQUENCE [LARGE SCALE GENOMIC DNA]</scope>
    <source>
        <strain evidence="2 3">AA17</strain>
    </source>
</reference>
<dbReference type="Pfam" id="PF10604">
    <property type="entry name" value="Polyketide_cyc2"/>
    <property type="match status" value="1"/>
</dbReference>
<dbReference type="Proteomes" id="UP001652504">
    <property type="component" value="Unassembled WGS sequence"/>
</dbReference>
<dbReference type="InterPro" id="IPR023393">
    <property type="entry name" value="START-like_dom_sf"/>
</dbReference>
<sequence length="176" mass="20138">MFKKLLIGVVVVVVGFFAVGFLLPSDFRVERSVLIEAPPEKVFPYVVNLREWRNWGVWFKRDPQMTTEYSGPEAQQGMKSQWTSETEGSGEMELVEVKPNRLIVYSLYFPEFDMGSTGEMRLQEEDGRTIVTWVDYGDVGDNPVNRYFALMMDSMIGPDFEVGLENLKMLAENGTI</sequence>
<gene>
    <name evidence="2" type="ORF">OE749_11000</name>
</gene>
<name>A0ABT3A9E1_9ALTE</name>
<organism evidence="2 3">
    <name type="scientific">Fluctibacter corallii</name>
    <dbReference type="NCBI Taxonomy" id="2984329"/>
    <lineage>
        <taxon>Bacteria</taxon>
        <taxon>Pseudomonadati</taxon>
        <taxon>Pseudomonadota</taxon>
        <taxon>Gammaproteobacteria</taxon>
        <taxon>Alteromonadales</taxon>
        <taxon>Alteromonadaceae</taxon>
        <taxon>Fluctibacter</taxon>
    </lineage>
</organism>
<accession>A0ABT3A9E1</accession>
<feature type="transmembrane region" description="Helical" evidence="1">
    <location>
        <begin position="6"/>
        <end position="23"/>
    </location>
</feature>
<dbReference type="EMBL" id="JAOWKX010000005">
    <property type="protein sequence ID" value="MCV2885219.1"/>
    <property type="molecule type" value="Genomic_DNA"/>
</dbReference>
<keyword evidence="1" id="KW-1133">Transmembrane helix</keyword>
<dbReference type="CDD" id="cd07818">
    <property type="entry name" value="SRPBCC_1"/>
    <property type="match status" value="1"/>
</dbReference>
<dbReference type="InterPro" id="IPR019587">
    <property type="entry name" value="Polyketide_cyclase/dehydratase"/>
</dbReference>
<comment type="caution">
    <text evidence="2">The sequence shown here is derived from an EMBL/GenBank/DDBJ whole genome shotgun (WGS) entry which is preliminary data.</text>
</comment>
<keyword evidence="3" id="KW-1185">Reference proteome</keyword>
<keyword evidence="1" id="KW-0472">Membrane</keyword>
<evidence type="ECO:0000313" key="3">
    <source>
        <dbReference type="Proteomes" id="UP001652504"/>
    </source>
</evidence>